<dbReference type="EMBL" id="NBYY01000011">
    <property type="protein sequence ID" value="PCS23207.1"/>
    <property type="molecule type" value="Genomic_DNA"/>
</dbReference>
<comment type="caution">
    <text evidence="1">The sequence shown here is derived from an EMBL/GenBank/DDBJ whole genome shotgun (WGS) entry which is preliminary data.</text>
</comment>
<evidence type="ECO:0000313" key="1">
    <source>
        <dbReference type="EMBL" id="PCS23207.1"/>
    </source>
</evidence>
<sequence length="48" mass="5574">MHEIEHSRVADYFRKFVGEVESNKVEVIGFEVSISLLMESYHFINGEA</sequence>
<organism evidence="1 2">
    <name type="scientific">Candidatus Enterovibrio escicola</name>
    <dbReference type="NCBI Taxonomy" id="1927127"/>
    <lineage>
        <taxon>Bacteria</taxon>
        <taxon>Pseudomonadati</taxon>
        <taxon>Pseudomonadota</taxon>
        <taxon>Gammaproteobacteria</taxon>
        <taxon>Vibrionales</taxon>
        <taxon>Vibrionaceae</taxon>
        <taxon>Enterovibrio</taxon>
    </lineage>
</organism>
<evidence type="ECO:0000313" key="2">
    <source>
        <dbReference type="Proteomes" id="UP000219020"/>
    </source>
</evidence>
<accession>A0A2A5T4W7</accession>
<protein>
    <submittedName>
        <fullName evidence="1">Uncharacterized protein</fullName>
    </submittedName>
</protein>
<dbReference type="Proteomes" id="UP000219020">
    <property type="component" value="Unassembled WGS sequence"/>
</dbReference>
<proteinExistence type="predicted"/>
<reference evidence="2" key="1">
    <citation type="submission" date="2017-04" db="EMBL/GenBank/DDBJ databases">
        <title>Genome evolution of the luminous symbionts of deep sea anglerfish.</title>
        <authorList>
            <person name="Hendry T.A."/>
        </authorList>
    </citation>
    <scope>NUCLEOTIDE SEQUENCE [LARGE SCALE GENOMIC DNA]</scope>
</reference>
<keyword evidence="2" id="KW-1185">Reference proteome</keyword>
<gene>
    <name evidence="1" type="ORF">BTN49_1203</name>
</gene>
<dbReference type="AlphaFoldDB" id="A0A2A5T4W7"/>
<name>A0A2A5T4W7_9GAMM</name>